<evidence type="ECO:0000313" key="1">
    <source>
        <dbReference type="EMBL" id="QHT44806.1"/>
    </source>
</evidence>
<dbReference type="RefSeq" id="WP_010730977.1">
    <property type="nucleotide sequence ID" value="NZ_CABGSJ010000015.1"/>
</dbReference>
<keyword evidence="1" id="KW-0614">Plasmid</keyword>
<dbReference type="GeneID" id="66455763"/>
<geneLocation type="plasmid" evidence="1">
    <name>pZY2</name>
</geneLocation>
<gene>
    <name evidence="1" type="ORF">FCF09_14060</name>
</gene>
<name>A0A132Z9J6_ENTFC</name>
<organism evidence="1">
    <name type="scientific">Enterococcus faecium</name>
    <name type="common">Streptococcus faecium</name>
    <dbReference type="NCBI Taxonomy" id="1352"/>
    <lineage>
        <taxon>Bacteria</taxon>
        <taxon>Bacillati</taxon>
        <taxon>Bacillota</taxon>
        <taxon>Bacilli</taxon>
        <taxon>Lactobacillales</taxon>
        <taxon>Enterococcaceae</taxon>
        <taxon>Enterococcus</taxon>
    </lineage>
</organism>
<reference evidence="1" key="1">
    <citation type="journal article" date="2020" name="J. Antimicrob. Chemother.">
        <title>Tandem amplification of the vanM gene cluster drives vancomycin resistance in vancomycin-variable enterococci.</title>
        <authorList>
            <person name="Sun L."/>
            <person name="Chen Y."/>
            <person name="Hua X."/>
            <person name="Chen Y."/>
            <person name="Hong J."/>
            <person name="Wu X."/>
            <person name="Jiang Y."/>
            <person name="van Schaik W."/>
            <person name="Qu T."/>
            <person name="Yu Y."/>
        </authorList>
    </citation>
    <scope>NUCLEOTIDE SEQUENCE [LARGE SCALE GENOMIC DNA]</scope>
    <source>
        <strain evidence="1">ZY2</strain>
        <plasmid evidence="1">pZY2</plasmid>
    </source>
</reference>
<sequence length="266" mass="30588">MVEISKTALDSLAKLFSSRFDGAEFVEYLSQNESGKTLIETLKKDYLNENDFPTWTNIEDATWDVVCTIYSPWVTIADFVLDKIGGDTYPDAKSLATSDFKTFYGYLMGLIGNGIDLKVTPKQTPEEIEKEKGEVQMAYADDREKVKLLEGKLSEEELGKMVQEINEDSNYFPELKVYQNDEDFFNEMFSNSPWEAVSKTNLGEWNFQDDLVAFSNDGYLRSYSESEYRAELKTYETDILMSYLNLLESGQGELRDKVEELLKEEL</sequence>
<accession>A0A132Z9J6</accession>
<dbReference type="AlphaFoldDB" id="A0A132Z9J6"/>
<proteinExistence type="predicted"/>
<dbReference type="EMBL" id="CP039730">
    <property type="protein sequence ID" value="QHT44806.1"/>
    <property type="molecule type" value="Genomic_DNA"/>
</dbReference>
<protein>
    <submittedName>
        <fullName evidence="1">Uncharacterized protein</fullName>
    </submittedName>
</protein>